<evidence type="ECO:0000313" key="2">
    <source>
        <dbReference type="EMBL" id="GGE35165.1"/>
    </source>
</evidence>
<dbReference type="RefSeq" id="WP_188690758.1">
    <property type="nucleotide sequence ID" value="NZ_BMIR01000004.1"/>
</dbReference>
<reference evidence="2" key="1">
    <citation type="journal article" date="2014" name="Int. J. Syst. Evol. Microbiol.">
        <title>Complete genome sequence of Corynebacterium casei LMG S-19264T (=DSM 44701T), isolated from a smear-ripened cheese.</title>
        <authorList>
            <consortium name="US DOE Joint Genome Institute (JGI-PGF)"/>
            <person name="Walter F."/>
            <person name="Albersmeier A."/>
            <person name="Kalinowski J."/>
            <person name="Ruckert C."/>
        </authorList>
    </citation>
    <scope>NUCLEOTIDE SEQUENCE</scope>
    <source>
        <strain evidence="2">CGMCC 1.15371</strain>
    </source>
</reference>
<organism evidence="2 3">
    <name type="scientific">Pullulanibacillus camelliae</name>
    <dbReference type="NCBI Taxonomy" id="1707096"/>
    <lineage>
        <taxon>Bacteria</taxon>
        <taxon>Bacillati</taxon>
        <taxon>Bacillota</taxon>
        <taxon>Bacilli</taxon>
        <taxon>Bacillales</taxon>
        <taxon>Sporolactobacillaceae</taxon>
        <taxon>Pullulanibacillus</taxon>
    </lineage>
</organism>
<evidence type="ECO:0000256" key="1">
    <source>
        <dbReference type="SAM" id="Coils"/>
    </source>
</evidence>
<feature type="coiled-coil region" evidence="1">
    <location>
        <begin position="10"/>
        <end position="71"/>
    </location>
</feature>
<sequence>MRKVFDYMTKEEKQKAVALFAQDIAELEKEQELEDEKGYPRVIKDAIEETIQRYKRDVEYLKNELKKQGTETES</sequence>
<comment type="caution">
    <text evidence="2">The sequence shown here is derived from an EMBL/GenBank/DDBJ whole genome shotgun (WGS) entry which is preliminary data.</text>
</comment>
<dbReference type="EMBL" id="BMIR01000004">
    <property type="protein sequence ID" value="GGE35165.1"/>
    <property type="molecule type" value="Genomic_DNA"/>
</dbReference>
<dbReference type="AlphaFoldDB" id="A0A8J2VNR0"/>
<keyword evidence="1" id="KW-0175">Coiled coil</keyword>
<gene>
    <name evidence="2" type="ORF">GCM10011391_12360</name>
</gene>
<evidence type="ECO:0000313" key="3">
    <source>
        <dbReference type="Proteomes" id="UP000628775"/>
    </source>
</evidence>
<accession>A0A8J2VNR0</accession>
<keyword evidence="3" id="KW-1185">Reference proteome</keyword>
<protein>
    <submittedName>
        <fullName evidence="2">Uncharacterized protein</fullName>
    </submittedName>
</protein>
<dbReference type="Proteomes" id="UP000628775">
    <property type="component" value="Unassembled WGS sequence"/>
</dbReference>
<reference evidence="2" key="2">
    <citation type="submission" date="2020-09" db="EMBL/GenBank/DDBJ databases">
        <authorList>
            <person name="Sun Q."/>
            <person name="Zhou Y."/>
        </authorList>
    </citation>
    <scope>NUCLEOTIDE SEQUENCE</scope>
    <source>
        <strain evidence="2">CGMCC 1.15371</strain>
    </source>
</reference>
<name>A0A8J2VNR0_9BACL</name>
<proteinExistence type="predicted"/>